<dbReference type="InterPro" id="IPR001584">
    <property type="entry name" value="Integrase_cat-core"/>
</dbReference>
<organism evidence="3 4">
    <name type="scientific">Brucella lupini</name>
    <dbReference type="NCBI Taxonomy" id="255457"/>
    <lineage>
        <taxon>Bacteria</taxon>
        <taxon>Pseudomonadati</taxon>
        <taxon>Pseudomonadota</taxon>
        <taxon>Alphaproteobacteria</taxon>
        <taxon>Hyphomicrobiales</taxon>
        <taxon>Brucellaceae</taxon>
        <taxon>Brucella/Ochrobactrum group</taxon>
        <taxon>Brucella</taxon>
    </lineage>
</organism>
<feature type="region of interest" description="Disordered" evidence="1">
    <location>
        <begin position="94"/>
        <end position="114"/>
    </location>
</feature>
<dbReference type="AlphaFoldDB" id="A0AB34DJV2"/>
<proteinExistence type="predicted"/>
<name>A0AB34DJV2_9HYPH</name>
<evidence type="ECO:0000313" key="3">
    <source>
        <dbReference type="EMBL" id="KAB2701596.1"/>
    </source>
</evidence>
<sequence length="114" mass="12635">MHRPHSVLGWLTPAKFAQTIDPRRDAVLRSRNGSAPQPAATAQIQQPKTAGANSKLDKTWGQVKGHNEHLFTSDQHARQIIEEWGSYYNRSCPHTSRGGLPLMSLQPGPQTTKT</sequence>
<accession>A0AB34DJV2</accession>
<comment type="caution">
    <text evidence="3">The sequence shown here is derived from an EMBL/GenBank/DDBJ whole genome shotgun (WGS) entry which is preliminary data.</text>
</comment>
<reference evidence="3 4" key="1">
    <citation type="submission" date="2019-09" db="EMBL/GenBank/DDBJ databases">
        <title>Taxonomic organization of the family Brucellaceae based on a phylogenomic approach.</title>
        <authorList>
            <person name="Leclercq S."/>
            <person name="Cloeckaert A."/>
            <person name="Zygmunt M.S."/>
        </authorList>
    </citation>
    <scope>NUCLEOTIDE SEQUENCE [LARGE SCALE GENOMIC DNA]</scope>
    <source>
        <strain evidence="3 4">LUP23</strain>
    </source>
</reference>
<dbReference type="EMBL" id="WBWF01000023">
    <property type="protein sequence ID" value="KAB2701596.1"/>
    <property type="molecule type" value="Genomic_DNA"/>
</dbReference>
<dbReference type="GO" id="GO:0015074">
    <property type="term" value="P:DNA integration"/>
    <property type="evidence" value="ECO:0007669"/>
    <property type="project" value="InterPro"/>
</dbReference>
<dbReference type="Pfam" id="PF13683">
    <property type="entry name" value="rve_3"/>
    <property type="match status" value="1"/>
</dbReference>
<dbReference type="Proteomes" id="UP000435957">
    <property type="component" value="Unassembled WGS sequence"/>
</dbReference>
<protein>
    <submittedName>
        <fullName evidence="3">Transposase</fullName>
    </submittedName>
</protein>
<gene>
    <name evidence="3" type="ORF">F9L03_22260</name>
</gene>
<evidence type="ECO:0000313" key="4">
    <source>
        <dbReference type="Proteomes" id="UP000435957"/>
    </source>
</evidence>
<feature type="domain" description="Integrase catalytic" evidence="2">
    <location>
        <begin position="44"/>
        <end position="101"/>
    </location>
</feature>
<feature type="compositionally biased region" description="Low complexity" evidence="1">
    <location>
        <begin position="35"/>
        <end position="47"/>
    </location>
</feature>
<feature type="region of interest" description="Disordered" evidence="1">
    <location>
        <begin position="29"/>
        <end position="53"/>
    </location>
</feature>
<evidence type="ECO:0000256" key="1">
    <source>
        <dbReference type="SAM" id="MobiDB-lite"/>
    </source>
</evidence>
<keyword evidence="4" id="KW-1185">Reference proteome</keyword>
<evidence type="ECO:0000259" key="2">
    <source>
        <dbReference type="Pfam" id="PF13683"/>
    </source>
</evidence>